<evidence type="ECO:0000313" key="2">
    <source>
        <dbReference type="EMBL" id="RVE60227.1"/>
    </source>
</evidence>
<feature type="region of interest" description="Disordered" evidence="1">
    <location>
        <begin position="1"/>
        <end position="70"/>
    </location>
</feature>
<gene>
    <name evidence="2" type="ORF">OJAV_G00178870</name>
</gene>
<protein>
    <submittedName>
        <fullName evidence="2">Uncharacterized protein</fullName>
    </submittedName>
</protein>
<proteinExistence type="predicted"/>
<sequence>MLSCQERQQKEVTTEAVGLIGSTGRTAAGSDPRGRQVDGEPHGGKSTAGRGYDSSRNRGITIQDINGIQE</sequence>
<reference evidence="2 3" key="2">
    <citation type="submission" date="2019-01" db="EMBL/GenBank/DDBJ databases">
        <title>A chromosome length genome reference of the Java medaka (oryzias javanicus).</title>
        <authorList>
            <person name="Herpin A."/>
            <person name="Takehana Y."/>
            <person name="Naruse K."/>
            <person name="Ansai S."/>
            <person name="Kawaguchi M."/>
        </authorList>
    </citation>
    <scope>NUCLEOTIDE SEQUENCE [LARGE SCALE GENOMIC DNA]</scope>
    <source>
        <strain evidence="2">RS831</strain>
        <tissue evidence="2">Whole body</tissue>
    </source>
</reference>
<evidence type="ECO:0000313" key="3">
    <source>
        <dbReference type="Proteomes" id="UP000283210"/>
    </source>
</evidence>
<organism evidence="2 3">
    <name type="scientific">Oryzias javanicus</name>
    <name type="common">Javanese ricefish</name>
    <name type="synonym">Aplocheilus javanicus</name>
    <dbReference type="NCBI Taxonomy" id="123683"/>
    <lineage>
        <taxon>Eukaryota</taxon>
        <taxon>Metazoa</taxon>
        <taxon>Chordata</taxon>
        <taxon>Craniata</taxon>
        <taxon>Vertebrata</taxon>
        <taxon>Euteleostomi</taxon>
        <taxon>Actinopterygii</taxon>
        <taxon>Neopterygii</taxon>
        <taxon>Teleostei</taxon>
        <taxon>Neoteleostei</taxon>
        <taxon>Acanthomorphata</taxon>
        <taxon>Ovalentaria</taxon>
        <taxon>Atherinomorphae</taxon>
        <taxon>Beloniformes</taxon>
        <taxon>Adrianichthyidae</taxon>
        <taxon>Oryziinae</taxon>
        <taxon>Oryzias</taxon>
    </lineage>
</organism>
<dbReference type="EMBL" id="CM012454">
    <property type="protein sequence ID" value="RVE60227.1"/>
    <property type="molecule type" value="Genomic_DNA"/>
</dbReference>
<feature type="compositionally biased region" description="Basic and acidic residues" evidence="1">
    <location>
        <begin position="32"/>
        <end position="43"/>
    </location>
</feature>
<feature type="compositionally biased region" description="Polar residues" evidence="1">
    <location>
        <begin position="57"/>
        <end position="70"/>
    </location>
</feature>
<name>A0A3S2U0Z9_ORYJA</name>
<accession>A0A3S2U0Z9</accession>
<keyword evidence="3" id="KW-1185">Reference proteome</keyword>
<reference evidence="2 3" key="1">
    <citation type="submission" date="2018-11" db="EMBL/GenBank/DDBJ databases">
        <authorList>
            <person name="Lopez-Roques C."/>
            <person name="Donnadieu C."/>
            <person name="Bouchez O."/>
            <person name="Klopp C."/>
            <person name="Cabau C."/>
            <person name="Zahm M."/>
        </authorList>
    </citation>
    <scope>NUCLEOTIDE SEQUENCE [LARGE SCALE GENOMIC DNA]</scope>
    <source>
        <strain evidence="2">RS831</strain>
        <tissue evidence="2">Whole body</tissue>
    </source>
</reference>
<dbReference type="AlphaFoldDB" id="A0A3S2U0Z9"/>
<evidence type="ECO:0000256" key="1">
    <source>
        <dbReference type="SAM" id="MobiDB-lite"/>
    </source>
</evidence>
<dbReference type="Proteomes" id="UP000283210">
    <property type="component" value="Chromosome 18"/>
</dbReference>